<feature type="region of interest" description="Disordered" evidence="1">
    <location>
        <begin position="18"/>
        <end position="42"/>
    </location>
</feature>
<dbReference type="AlphaFoldDB" id="A0A974HMC8"/>
<protein>
    <submittedName>
        <fullName evidence="2">Uncharacterized protein</fullName>
    </submittedName>
</protein>
<name>A0A974HMC8_XENLA</name>
<sequence>MENFSGRVFYNSNLRKNPECETEISENETQGQQSPTTYRPAYERPQRRYAYRAFQSNHSRWRRRRNRRNTAYNMYRNRWSRYQRPLITIRLDLQGGRRFRW</sequence>
<proteinExistence type="predicted"/>
<evidence type="ECO:0000313" key="2">
    <source>
        <dbReference type="EMBL" id="OCT83374.1"/>
    </source>
</evidence>
<reference evidence="3" key="1">
    <citation type="journal article" date="2016" name="Nature">
        <title>Genome evolution in the allotetraploid frog Xenopus laevis.</title>
        <authorList>
            <person name="Session A.M."/>
            <person name="Uno Y."/>
            <person name="Kwon T."/>
            <person name="Chapman J.A."/>
            <person name="Toyoda A."/>
            <person name="Takahashi S."/>
            <person name="Fukui A."/>
            <person name="Hikosaka A."/>
            <person name="Suzuki A."/>
            <person name="Kondo M."/>
            <person name="van Heeringen S.J."/>
            <person name="Quigley I."/>
            <person name="Heinz S."/>
            <person name="Ogino H."/>
            <person name="Ochi H."/>
            <person name="Hellsten U."/>
            <person name="Lyons J.B."/>
            <person name="Simakov O."/>
            <person name="Putnam N."/>
            <person name="Stites J."/>
            <person name="Kuroki Y."/>
            <person name="Tanaka T."/>
            <person name="Michiue T."/>
            <person name="Watanabe M."/>
            <person name="Bogdanovic O."/>
            <person name="Lister R."/>
            <person name="Georgiou G."/>
            <person name="Paranjpe S.S."/>
            <person name="van Kruijsbergen I."/>
            <person name="Shu S."/>
            <person name="Carlson J."/>
            <person name="Kinoshita T."/>
            <person name="Ohta Y."/>
            <person name="Mawaribuchi S."/>
            <person name="Jenkins J."/>
            <person name="Grimwood J."/>
            <person name="Schmutz J."/>
            <person name="Mitros T."/>
            <person name="Mozaffari S.V."/>
            <person name="Suzuki Y."/>
            <person name="Haramoto Y."/>
            <person name="Yamamoto T.S."/>
            <person name="Takagi C."/>
            <person name="Heald R."/>
            <person name="Miller K."/>
            <person name="Haudenschild C."/>
            <person name="Kitzman J."/>
            <person name="Nakayama T."/>
            <person name="Izutsu Y."/>
            <person name="Robert J."/>
            <person name="Fortriede J."/>
            <person name="Burns K."/>
            <person name="Lotay V."/>
            <person name="Karimi K."/>
            <person name="Yasuoka Y."/>
            <person name="Dichmann D.S."/>
            <person name="Flajnik M.F."/>
            <person name="Houston D.W."/>
            <person name="Shendure J."/>
            <person name="DuPasquier L."/>
            <person name="Vize P.D."/>
            <person name="Zorn A.M."/>
            <person name="Ito M."/>
            <person name="Marcotte E.M."/>
            <person name="Wallingford J.B."/>
            <person name="Ito Y."/>
            <person name="Asashima M."/>
            <person name="Ueno N."/>
            <person name="Matsuda Y."/>
            <person name="Veenstra G.J."/>
            <person name="Fujiyama A."/>
            <person name="Harland R.M."/>
            <person name="Taira M."/>
            <person name="Rokhsar D.S."/>
        </authorList>
    </citation>
    <scope>NUCLEOTIDE SEQUENCE [LARGE SCALE GENOMIC DNA]</scope>
    <source>
        <strain evidence="3">J</strain>
    </source>
</reference>
<organism evidence="2 3">
    <name type="scientific">Xenopus laevis</name>
    <name type="common">African clawed frog</name>
    <dbReference type="NCBI Taxonomy" id="8355"/>
    <lineage>
        <taxon>Eukaryota</taxon>
        <taxon>Metazoa</taxon>
        <taxon>Chordata</taxon>
        <taxon>Craniata</taxon>
        <taxon>Vertebrata</taxon>
        <taxon>Euteleostomi</taxon>
        <taxon>Amphibia</taxon>
        <taxon>Batrachia</taxon>
        <taxon>Anura</taxon>
        <taxon>Pipoidea</taxon>
        <taxon>Pipidae</taxon>
        <taxon>Xenopodinae</taxon>
        <taxon>Xenopus</taxon>
        <taxon>Xenopus</taxon>
    </lineage>
</organism>
<evidence type="ECO:0000256" key="1">
    <source>
        <dbReference type="SAM" id="MobiDB-lite"/>
    </source>
</evidence>
<dbReference type="Proteomes" id="UP000694892">
    <property type="component" value="Chromosome 4S"/>
</dbReference>
<dbReference type="EMBL" id="CM004473">
    <property type="protein sequence ID" value="OCT83374.1"/>
    <property type="molecule type" value="Genomic_DNA"/>
</dbReference>
<accession>A0A974HMC8</accession>
<feature type="compositionally biased region" description="Polar residues" evidence="1">
    <location>
        <begin position="27"/>
        <end position="37"/>
    </location>
</feature>
<gene>
    <name evidence="2" type="ORF">XELAEV_18025915mg</name>
</gene>
<evidence type="ECO:0000313" key="3">
    <source>
        <dbReference type="Proteomes" id="UP000694892"/>
    </source>
</evidence>